<dbReference type="Proteomes" id="UP000221165">
    <property type="component" value="Unassembled WGS sequence"/>
</dbReference>
<protein>
    <submittedName>
        <fullName evidence="4">Ubx domain-containing protein</fullName>
    </submittedName>
</protein>
<feature type="domain" description="UBX" evidence="3">
    <location>
        <begin position="482"/>
        <end position="567"/>
    </location>
</feature>
<dbReference type="PANTHER" id="PTHR23322">
    <property type="entry name" value="FAS-ASSOCIATED PROTEIN"/>
    <property type="match status" value="1"/>
</dbReference>
<dbReference type="InterPro" id="IPR049483">
    <property type="entry name" value="FAF1_2-like_UAS"/>
</dbReference>
<dbReference type="AlphaFoldDB" id="A0A2C6L3T9"/>
<feature type="region of interest" description="Disordered" evidence="2">
    <location>
        <begin position="434"/>
        <end position="486"/>
    </location>
</feature>
<dbReference type="GO" id="GO:0005783">
    <property type="term" value="C:endoplasmic reticulum"/>
    <property type="evidence" value="ECO:0007669"/>
    <property type="project" value="TreeGrafter"/>
</dbReference>
<reference evidence="4 5" key="1">
    <citation type="journal article" date="2017" name="Int. J. Parasitol.">
        <title>The genome of the protozoan parasite Cystoisospora suis and a reverse vaccinology approach to identify vaccine candidates.</title>
        <authorList>
            <person name="Palmieri N."/>
            <person name="Shrestha A."/>
            <person name="Ruttkowski B."/>
            <person name="Beck T."/>
            <person name="Vogl C."/>
            <person name="Tomley F."/>
            <person name="Blake D.P."/>
            <person name="Joachim A."/>
        </authorList>
    </citation>
    <scope>NUCLEOTIDE SEQUENCE [LARGE SCALE GENOMIC DNA]</scope>
    <source>
        <strain evidence="4 5">Wien I</strain>
    </source>
</reference>
<feature type="compositionally biased region" description="Basic and acidic residues" evidence="2">
    <location>
        <begin position="115"/>
        <end position="130"/>
    </location>
</feature>
<dbReference type="Pfam" id="PF00789">
    <property type="entry name" value="UBX"/>
    <property type="match status" value="1"/>
</dbReference>
<gene>
    <name evidence="4" type="ORF">CSUI_002656</name>
</gene>
<feature type="region of interest" description="Disordered" evidence="2">
    <location>
        <begin position="1"/>
        <end position="57"/>
    </location>
</feature>
<dbReference type="InterPro" id="IPR006577">
    <property type="entry name" value="UAS"/>
</dbReference>
<dbReference type="Gene3D" id="3.40.30.10">
    <property type="entry name" value="Glutaredoxin"/>
    <property type="match status" value="1"/>
</dbReference>
<evidence type="ECO:0000313" key="5">
    <source>
        <dbReference type="Proteomes" id="UP000221165"/>
    </source>
</evidence>
<feature type="compositionally biased region" description="Pro residues" evidence="2">
    <location>
        <begin position="1"/>
        <end position="18"/>
    </location>
</feature>
<feature type="region of interest" description="Disordered" evidence="2">
    <location>
        <begin position="83"/>
        <end position="130"/>
    </location>
</feature>
<dbReference type="GeneID" id="94426067"/>
<dbReference type="InterPro" id="IPR029071">
    <property type="entry name" value="Ubiquitin-like_domsf"/>
</dbReference>
<feature type="compositionally biased region" description="Low complexity" evidence="2">
    <location>
        <begin position="19"/>
        <end position="32"/>
    </location>
</feature>
<organism evidence="4 5">
    <name type="scientific">Cystoisospora suis</name>
    <dbReference type="NCBI Taxonomy" id="483139"/>
    <lineage>
        <taxon>Eukaryota</taxon>
        <taxon>Sar</taxon>
        <taxon>Alveolata</taxon>
        <taxon>Apicomplexa</taxon>
        <taxon>Conoidasida</taxon>
        <taxon>Coccidia</taxon>
        <taxon>Eucoccidiorida</taxon>
        <taxon>Eimeriorina</taxon>
        <taxon>Sarcocystidae</taxon>
        <taxon>Cystoisospora</taxon>
    </lineage>
</organism>
<dbReference type="CDD" id="cd01767">
    <property type="entry name" value="UBX"/>
    <property type="match status" value="1"/>
</dbReference>
<keyword evidence="5" id="KW-1185">Reference proteome</keyword>
<dbReference type="InterPro" id="IPR001012">
    <property type="entry name" value="UBX_dom"/>
</dbReference>
<dbReference type="Pfam" id="PF21021">
    <property type="entry name" value="FAF1"/>
    <property type="match status" value="1"/>
</dbReference>
<sequence length="577" mass="64926">MDSDSPPPNSSLPPPSSESPPENESQTNNSSPPSQPMPTKEGDVETTSQNQLGGTDTRAIDQVDVLISSLRFVSSCHPCVSPTTLPQLKHRRPPSSHPSSQVEEEPTSSSSRALPPHDENNNRGREVLIERSDREVSSRLQICRRLLSSLPSSLLHVAAKILHTIARCISRFLELLSSFLLLRSTPKESFHVFYERLYGAKHPKFFGGVSFQQAFDEARREDLVLAVYLHYPNACRNSSTSSHADTFCSQVLKNELIIDLLDETCIFYAVDALHLTGTLSRAFLPFLSSSSSSSSRLPSLLLLLPSALDSSSSSSSSSSSLLSGGGVYTPHHRYATGGVSHLFQEGRSRVFLRCLRGEDLANEELVISSLLDGQKRAEEKKEEKMKKLLENEQNRLLREEQEREFQEVMRQETLKRDEEARRLEREEKRKKIEKEKKETEKLRKKERRETAEKLRQQEKKEEEDVDLSSSSTSSSHDPASHGNPQKTCICLKLPDGRRVKKCFSSHKTSLQDLYTWADCLSEYTQNEEICIPLRFHLVAPPRNGAISRDTKTTLGESFLHPNSAVLLIPSESEEEED</sequence>
<dbReference type="EMBL" id="MIGC01001099">
    <property type="protein sequence ID" value="PHJ23477.1"/>
    <property type="molecule type" value="Genomic_DNA"/>
</dbReference>
<accession>A0A2C6L3T9</accession>
<evidence type="ECO:0000256" key="1">
    <source>
        <dbReference type="ARBA" id="ARBA00023054"/>
    </source>
</evidence>
<dbReference type="InterPro" id="IPR036249">
    <property type="entry name" value="Thioredoxin-like_sf"/>
</dbReference>
<dbReference type="Gene3D" id="3.10.20.90">
    <property type="entry name" value="Phosphatidylinositol 3-kinase Catalytic Subunit, Chain A, domain 1"/>
    <property type="match status" value="1"/>
</dbReference>
<evidence type="ECO:0000256" key="2">
    <source>
        <dbReference type="SAM" id="MobiDB-lite"/>
    </source>
</evidence>
<dbReference type="VEuPathDB" id="ToxoDB:CSUI_002656"/>
<dbReference type="PROSITE" id="PS50033">
    <property type="entry name" value="UBX"/>
    <property type="match status" value="1"/>
</dbReference>
<feature type="compositionally biased region" description="Basic and acidic residues" evidence="2">
    <location>
        <begin position="434"/>
        <end position="462"/>
    </location>
</feature>
<name>A0A2C6L3T9_9APIC</name>
<dbReference type="SMART" id="SM00594">
    <property type="entry name" value="UAS"/>
    <property type="match status" value="1"/>
</dbReference>
<evidence type="ECO:0000259" key="3">
    <source>
        <dbReference type="PROSITE" id="PS50033"/>
    </source>
</evidence>
<dbReference type="InterPro" id="IPR050730">
    <property type="entry name" value="UBX_domain-protein"/>
</dbReference>
<dbReference type="GO" id="GO:0036503">
    <property type="term" value="P:ERAD pathway"/>
    <property type="evidence" value="ECO:0007669"/>
    <property type="project" value="TreeGrafter"/>
</dbReference>
<dbReference type="OrthoDB" id="1026733at2759"/>
<dbReference type="GO" id="GO:0043130">
    <property type="term" value="F:ubiquitin binding"/>
    <property type="evidence" value="ECO:0007669"/>
    <property type="project" value="TreeGrafter"/>
</dbReference>
<dbReference type="SUPFAM" id="SSF52833">
    <property type="entry name" value="Thioredoxin-like"/>
    <property type="match status" value="1"/>
</dbReference>
<dbReference type="SUPFAM" id="SSF54236">
    <property type="entry name" value="Ubiquitin-like"/>
    <property type="match status" value="1"/>
</dbReference>
<feature type="compositionally biased region" description="Polar residues" evidence="2">
    <location>
        <begin position="45"/>
        <end position="54"/>
    </location>
</feature>
<dbReference type="RefSeq" id="XP_067925153.1">
    <property type="nucleotide sequence ID" value="XM_068062856.1"/>
</dbReference>
<proteinExistence type="predicted"/>
<keyword evidence="1" id="KW-0175">Coiled coil</keyword>
<comment type="caution">
    <text evidence="4">The sequence shown here is derived from an EMBL/GenBank/DDBJ whole genome shotgun (WGS) entry which is preliminary data.</text>
</comment>
<evidence type="ECO:0000313" key="4">
    <source>
        <dbReference type="EMBL" id="PHJ23477.1"/>
    </source>
</evidence>
<dbReference type="PANTHER" id="PTHR23322:SF1">
    <property type="entry name" value="FAS-ASSOCIATED FACTOR 2"/>
    <property type="match status" value="1"/>
</dbReference>